<dbReference type="HOGENOM" id="CLU_094601_0_0_7"/>
<gene>
    <name evidence="2" type="ORF">ETSY2_10450</name>
</gene>
<organism evidence="2 3">
    <name type="scientific">Candidatus Entotheonella gemina</name>
    <dbReference type="NCBI Taxonomy" id="1429439"/>
    <lineage>
        <taxon>Bacteria</taxon>
        <taxon>Pseudomonadati</taxon>
        <taxon>Nitrospinota/Tectimicrobiota group</taxon>
        <taxon>Candidatus Tectimicrobiota</taxon>
        <taxon>Candidatus Entotheonellia</taxon>
        <taxon>Candidatus Entotheonellales</taxon>
        <taxon>Candidatus Entotheonellaceae</taxon>
        <taxon>Candidatus Entotheonella</taxon>
    </lineage>
</organism>
<protein>
    <recommendedName>
        <fullName evidence="1">Mycothiol-dependent maleylpyruvate isomerase metal-binding domain-containing protein</fullName>
    </recommendedName>
</protein>
<sequence>MDIWEMVFDQRRQLTGVLETLDDAQWNTPSLCTAWTVRDVVGHLVSFSELGTPRVMLRIALNGFNFDKMNAKLAKDFGKRSSAELMGLMRKHTESRWTPPGLGPDVALADVVLHTEDICRPLGIKGPMDADKARAVLDFIVGPKGKVISKPAQFSGLHLAPHDIDWSSGDGPKVNGVASDIIAAIAGRGAALDGLTGDGVEQLRARIAASG</sequence>
<name>W4MD59_9BACT</name>
<evidence type="ECO:0000259" key="1">
    <source>
        <dbReference type="Pfam" id="PF11716"/>
    </source>
</evidence>
<dbReference type="SUPFAM" id="SSF109854">
    <property type="entry name" value="DinB/YfiT-like putative metalloenzymes"/>
    <property type="match status" value="1"/>
</dbReference>
<evidence type="ECO:0000313" key="3">
    <source>
        <dbReference type="Proteomes" id="UP000019140"/>
    </source>
</evidence>
<dbReference type="Pfam" id="PF11716">
    <property type="entry name" value="MDMPI_N"/>
    <property type="match status" value="1"/>
</dbReference>
<dbReference type="GO" id="GO:0046872">
    <property type="term" value="F:metal ion binding"/>
    <property type="evidence" value="ECO:0007669"/>
    <property type="project" value="InterPro"/>
</dbReference>
<dbReference type="Proteomes" id="UP000019140">
    <property type="component" value="Unassembled WGS sequence"/>
</dbReference>
<dbReference type="Gene3D" id="1.20.120.450">
    <property type="entry name" value="dinb family like domain"/>
    <property type="match status" value="1"/>
</dbReference>
<dbReference type="InterPro" id="IPR024344">
    <property type="entry name" value="MDMPI_metal-binding"/>
</dbReference>
<accession>W4MD59</accession>
<keyword evidence="3" id="KW-1185">Reference proteome</keyword>
<feature type="domain" description="Mycothiol-dependent maleylpyruvate isomerase metal-binding" evidence="1">
    <location>
        <begin position="9"/>
        <end position="73"/>
    </location>
</feature>
<dbReference type="InterPro" id="IPR017517">
    <property type="entry name" value="Maleyloyr_isom"/>
</dbReference>
<dbReference type="InterPro" id="IPR034660">
    <property type="entry name" value="DinB/YfiT-like"/>
</dbReference>
<proteinExistence type="predicted"/>
<dbReference type="AlphaFoldDB" id="W4MD59"/>
<reference evidence="2 3" key="1">
    <citation type="journal article" date="2014" name="Nature">
        <title>An environmental bacterial taxon with a large and distinct metabolic repertoire.</title>
        <authorList>
            <person name="Wilson M.C."/>
            <person name="Mori T."/>
            <person name="Ruckert C."/>
            <person name="Uria A.R."/>
            <person name="Helf M.J."/>
            <person name="Takada K."/>
            <person name="Gernert C."/>
            <person name="Steffens U.A."/>
            <person name="Heycke N."/>
            <person name="Schmitt S."/>
            <person name="Rinke C."/>
            <person name="Helfrich E.J."/>
            <person name="Brachmann A.O."/>
            <person name="Gurgui C."/>
            <person name="Wakimoto T."/>
            <person name="Kracht M."/>
            <person name="Crusemann M."/>
            <person name="Hentschel U."/>
            <person name="Abe I."/>
            <person name="Matsunaga S."/>
            <person name="Kalinowski J."/>
            <person name="Takeyama H."/>
            <person name="Piel J."/>
        </authorList>
    </citation>
    <scope>NUCLEOTIDE SEQUENCE [LARGE SCALE GENOMIC DNA]</scope>
    <source>
        <strain evidence="3">TSY2</strain>
    </source>
</reference>
<comment type="caution">
    <text evidence="2">The sequence shown here is derived from an EMBL/GenBank/DDBJ whole genome shotgun (WGS) entry which is preliminary data.</text>
</comment>
<dbReference type="EMBL" id="AZHX01000424">
    <property type="protein sequence ID" value="ETX07572.1"/>
    <property type="molecule type" value="Genomic_DNA"/>
</dbReference>
<dbReference type="NCBIfam" id="TIGR03083">
    <property type="entry name" value="maleylpyruvate isomerase family mycothiol-dependent enzyme"/>
    <property type="match status" value="1"/>
</dbReference>
<evidence type="ECO:0000313" key="2">
    <source>
        <dbReference type="EMBL" id="ETX07572.1"/>
    </source>
</evidence>